<keyword evidence="6" id="KW-0808">Transferase</keyword>
<dbReference type="EMBL" id="SODD01000011">
    <property type="protein sequence ID" value="TDW20600.1"/>
    <property type="molecule type" value="Genomic_DNA"/>
</dbReference>
<feature type="domain" description="HAMP" evidence="16">
    <location>
        <begin position="191"/>
        <end position="243"/>
    </location>
</feature>
<dbReference type="GO" id="GO:0005886">
    <property type="term" value="C:plasma membrane"/>
    <property type="evidence" value="ECO:0007669"/>
    <property type="project" value="UniProtKB-SubCell"/>
</dbReference>
<dbReference type="Gene3D" id="6.10.340.10">
    <property type="match status" value="1"/>
</dbReference>
<keyword evidence="7 14" id="KW-0812">Transmembrane</keyword>
<evidence type="ECO:0000256" key="4">
    <source>
        <dbReference type="ARBA" id="ARBA00022475"/>
    </source>
</evidence>
<gene>
    <name evidence="17" type="ORF">EDD63_11112</name>
</gene>
<comment type="subcellular location">
    <subcellularLocation>
        <location evidence="2">Cell membrane</location>
        <topology evidence="2">Multi-pass membrane protein</topology>
    </subcellularLocation>
</comment>
<dbReference type="Gene3D" id="3.30.565.10">
    <property type="entry name" value="Histidine kinase-like ATPase, C-terminal domain"/>
    <property type="match status" value="1"/>
</dbReference>
<dbReference type="InterPro" id="IPR050398">
    <property type="entry name" value="HssS/ArlS-like"/>
</dbReference>
<evidence type="ECO:0000256" key="3">
    <source>
        <dbReference type="ARBA" id="ARBA00012438"/>
    </source>
</evidence>
<comment type="caution">
    <text evidence="17">The sequence shown here is derived from an EMBL/GenBank/DDBJ whole genome shotgun (WGS) entry which is preliminary data.</text>
</comment>
<dbReference type="PANTHER" id="PTHR45528:SF1">
    <property type="entry name" value="SENSOR HISTIDINE KINASE CPXA"/>
    <property type="match status" value="1"/>
</dbReference>
<dbReference type="EC" id="2.7.13.3" evidence="3"/>
<evidence type="ECO:0000256" key="1">
    <source>
        <dbReference type="ARBA" id="ARBA00000085"/>
    </source>
</evidence>
<organism evidence="17 18">
    <name type="scientific">Breznakia blatticola</name>
    <dbReference type="NCBI Taxonomy" id="1754012"/>
    <lineage>
        <taxon>Bacteria</taxon>
        <taxon>Bacillati</taxon>
        <taxon>Bacillota</taxon>
        <taxon>Erysipelotrichia</taxon>
        <taxon>Erysipelotrichales</taxon>
        <taxon>Erysipelotrichaceae</taxon>
        <taxon>Breznakia</taxon>
    </lineage>
</organism>
<dbReference type="AlphaFoldDB" id="A0A4R7ZY19"/>
<evidence type="ECO:0000256" key="8">
    <source>
        <dbReference type="ARBA" id="ARBA00022741"/>
    </source>
</evidence>
<feature type="transmembrane region" description="Helical" evidence="14">
    <location>
        <begin position="171"/>
        <end position="194"/>
    </location>
</feature>
<evidence type="ECO:0000256" key="10">
    <source>
        <dbReference type="ARBA" id="ARBA00022840"/>
    </source>
</evidence>
<keyword evidence="13 14" id="KW-0472">Membrane</keyword>
<evidence type="ECO:0000256" key="7">
    <source>
        <dbReference type="ARBA" id="ARBA00022692"/>
    </source>
</evidence>
<keyword evidence="5" id="KW-0597">Phosphoprotein</keyword>
<dbReference type="SMART" id="SM00387">
    <property type="entry name" value="HATPase_c"/>
    <property type="match status" value="1"/>
</dbReference>
<dbReference type="PANTHER" id="PTHR45528">
    <property type="entry name" value="SENSOR HISTIDINE KINASE CPXA"/>
    <property type="match status" value="1"/>
</dbReference>
<evidence type="ECO:0000256" key="14">
    <source>
        <dbReference type="SAM" id="Phobius"/>
    </source>
</evidence>
<dbReference type="InterPro" id="IPR003594">
    <property type="entry name" value="HATPase_dom"/>
</dbReference>
<keyword evidence="18" id="KW-1185">Reference proteome</keyword>
<sequence length="464" mass="53273">MAFILIFAATIIALLWLMQIVFFEEFYQNYTSQQITRSASRMVKRIDDQEEFNQYVQDLTINQNYCIQVFEKVDAQHFQELPLATGENASCEAIQANQDVSKLYAGALENDNELVDVEDIQLEFGGKPLDAFANMTVTNVITSKNDNTYMVIVNARLSPTSETVAASTRQLFIITWVVLAMSFIIAYLIAWTIANPIKKTNGKAKLLAQNNLDIHFDARGYMEIEELNDTLNYAVEELKKVESMRNELMANVSHDLRTPLTMITGYGEVMRDLPGENTKENIQVIIDEAQRLTQLVNNLLDLSKIQTNRQELHIAEFDITTTIQDIVNRINKMLANDGYIIEFNYSEELFVYADKERINQVVYNIVGNAIHFTGSDKKVYVNQRDEGHRVRIEITDTGKGIKKSQIPYIWDRYFKQPKKWKRQDIGTGLGLNIVKGILELHRVEYGVESEVNKGTTFFFYLDKA</sequence>
<dbReference type="SUPFAM" id="SSF47384">
    <property type="entry name" value="Homodimeric domain of signal transducing histidine kinase"/>
    <property type="match status" value="1"/>
</dbReference>
<keyword evidence="12" id="KW-0902">Two-component regulatory system</keyword>
<dbReference type="Proteomes" id="UP000294743">
    <property type="component" value="Unassembled WGS sequence"/>
</dbReference>
<accession>A0A4R7ZY19</accession>
<dbReference type="PROSITE" id="PS50885">
    <property type="entry name" value="HAMP"/>
    <property type="match status" value="1"/>
</dbReference>
<dbReference type="GO" id="GO:0000155">
    <property type="term" value="F:phosphorelay sensor kinase activity"/>
    <property type="evidence" value="ECO:0007669"/>
    <property type="project" value="InterPro"/>
</dbReference>
<protein>
    <recommendedName>
        <fullName evidence="3">histidine kinase</fullName>
        <ecNumber evidence="3">2.7.13.3</ecNumber>
    </recommendedName>
</protein>
<dbReference type="InterPro" id="IPR036097">
    <property type="entry name" value="HisK_dim/P_sf"/>
</dbReference>
<evidence type="ECO:0000313" key="18">
    <source>
        <dbReference type="Proteomes" id="UP000294743"/>
    </source>
</evidence>
<dbReference type="InterPro" id="IPR003661">
    <property type="entry name" value="HisK_dim/P_dom"/>
</dbReference>
<dbReference type="InterPro" id="IPR004358">
    <property type="entry name" value="Sig_transdc_His_kin-like_C"/>
</dbReference>
<comment type="catalytic activity">
    <reaction evidence="1">
        <text>ATP + protein L-histidine = ADP + protein N-phospho-L-histidine.</text>
        <dbReference type="EC" id="2.7.13.3"/>
    </reaction>
</comment>
<evidence type="ECO:0000256" key="13">
    <source>
        <dbReference type="ARBA" id="ARBA00023136"/>
    </source>
</evidence>
<evidence type="ECO:0000256" key="12">
    <source>
        <dbReference type="ARBA" id="ARBA00023012"/>
    </source>
</evidence>
<evidence type="ECO:0000256" key="6">
    <source>
        <dbReference type="ARBA" id="ARBA00022679"/>
    </source>
</evidence>
<dbReference type="SUPFAM" id="SSF55874">
    <property type="entry name" value="ATPase domain of HSP90 chaperone/DNA topoisomerase II/histidine kinase"/>
    <property type="match status" value="1"/>
</dbReference>
<evidence type="ECO:0000313" key="17">
    <source>
        <dbReference type="EMBL" id="TDW20600.1"/>
    </source>
</evidence>
<keyword evidence="9 17" id="KW-0418">Kinase</keyword>
<dbReference type="InterPro" id="IPR036890">
    <property type="entry name" value="HATPase_C_sf"/>
</dbReference>
<dbReference type="FunFam" id="1.10.287.130:FF:000001">
    <property type="entry name" value="Two-component sensor histidine kinase"/>
    <property type="match status" value="1"/>
</dbReference>
<keyword evidence="11 14" id="KW-1133">Transmembrane helix</keyword>
<dbReference type="InterPro" id="IPR005467">
    <property type="entry name" value="His_kinase_dom"/>
</dbReference>
<reference evidence="17 18" key="1">
    <citation type="submission" date="2019-03" db="EMBL/GenBank/DDBJ databases">
        <title>Genomic Encyclopedia of Type Strains, Phase IV (KMG-IV): sequencing the most valuable type-strain genomes for metagenomic binning, comparative biology and taxonomic classification.</title>
        <authorList>
            <person name="Goeker M."/>
        </authorList>
    </citation>
    <scope>NUCLEOTIDE SEQUENCE [LARGE SCALE GENOMIC DNA]</scope>
    <source>
        <strain evidence="17 18">DSM 28867</strain>
    </source>
</reference>
<dbReference type="PRINTS" id="PR00344">
    <property type="entry name" value="BCTRLSENSOR"/>
</dbReference>
<feature type="domain" description="Histidine kinase" evidence="15">
    <location>
        <begin position="251"/>
        <end position="464"/>
    </location>
</feature>
<evidence type="ECO:0000256" key="11">
    <source>
        <dbReference type="ARBA" id="ARBA00022989"/>
    </source>
</evidence>
<keyword evidence="4" id="KW-1003">Cell membrane</keyword>
<dbReference type="Pfam" id="PF02518">
    <property type="entry name" value="HATPase_c"/>
    <property type="match status" value="1"/>
</dbReference>
<evidence type="ECO:0000259" key="15">
    <source>
        <dbReference type="PROSITE" id="PS50109"/>
    </source>
</evidence>
<dbReference type="Pfam" id="PF00512">
    <property type="entry name" value="HisKA"/>
    <property type="match status" value="1"/>
</dbReference>
<keyword evidence="10" id="KW-0067">ATP-binding</keyword>
<dbReference type="Gene3D" id="1.10.287.130">
    <property type="match status" value="1"/>
</dbReference>
<dbReference type="InterPro" id="IPR003660">
    <property type="entry name" value="HAMP_dom"/>
</dbReference>
<evidence type="ECO:0000256" key="2">
    <source>
        <dbReference type="ARBA" id="ARBA00004651"/>
    </source>
</evidence>
<dbReference type="CDD" id="cd00075">
    <property type="entry name" value="HATPase"/>
    <property type="match status" value="1"/>
</dbReference>
<dbReference type="PROSITE" id="PS50109">
    <property type="entry name" value="HIS_KIN"/>
    <property type="match status" value="1"/>
</dbReference>
<dbReference type="FunFam" id="3.30.565.10:FF:000006">
    <property type="entry name" value="Sensor histidine kinase WalK"/>
    <property type="match status" value="1"/>
</dbReference>
<dbReference type="SMART" id="SM00388">
    <property type="entry name" value="HisKA"/>
    <property type="match status" value="1"/>
</dbReference>
<keyword evidence="8" id="KW-0547">Nucleotide-binding</keyword>
<name>A0A4R7ZY19_9FIRM</name>
<dbReference type="GO" id="GO:0005524">
    <property type="term" value="F:ATP binding"/>
    <property type="evidence" value="ECO:0007669"/>
    <property type="project" value="UniProtKB-KW"/>
</dbReference>
<evidence type="ECO:0000256" key="9">
    <source>
        <dbReference type="ARBA" id="ARBA00022777"/>
    </source>
</evidence>
<evidence type="ECO:0000256" key="5">
    <source>
        <dbReference type="ARBA" id="ARBA00022553"/>
    </source>
</evidence>
<proteinExistence type="predicted"/>
<dbReference type="CDD" id="cd00082">
    <property type="entry name" value="HisKA"/>
    <property type="match status" value="1"/>
</dbReference>
<evidence type="ECO:0000259" key="16">
    <source>
        <dbReference type="PROSITE" id="PS50885"/>
    </source>
</evidence>